<dbReference type="InterPro" id="IPR001690">
    <property type="entry name" value="Autoind_synthase"/>
</dbReference>
<dbReference type="InterPro" id="IPR016181">
    <property type="entry name" value="Acyl_CoA_acyltransferase"/>
</dbReference>
<keyword evidence="6 8" id="KW-0071">Autoinducer synthesis</keyword>
<dbReference type="HOGENOM" id="CLU_085711_2_1_6"/>
<organism evidence="10 11">
    <name type="scientific">Reinekea blandensis MED297</name>
    <dbReference type="NCBI Taxonomy" id="314283"/>
    <lineage>
        <taxon>Bacteria</taxon>
        <taxon>Pseudomonadati</taxon>
        <taxon>Pseudomonadota</taxon>
        <taxon>Gammaproteobacteria</taxon>
        <taxon>Oceanospirillales</taxon>
        <taxon>Saccharospirillaceae</taxon>
        <taxon>Reinekea</taxon>
    </lineage>
</organism>
<evidence type="ECO:0000313" key="11">
    <source>
        <dbReference type="Proteomes" id="UP000005953"/>
    </source>
</evidence>
<evidence type="ECO:0000256" key="7">
    <source>
        <dbReference type="ARBA" id="ARBA00048576"/>
    </source>
</evidence>
<sequence>MSFTIEHSDYRTIPAQAFQGLLSLRYEVFKKRLGWELETQGDFEQDDYDNEHAEYLYAKDDGQQVIGCWRLIPTTGRYMLKDTFPVLLGDQEAPCHPRIVELSRFAVSKRTSAKNASVSEVTLKLLQAAYIHAVEHNIDEYVTVTSTAIERMMSRIGIPVERIGDQQVHMLGDTRSIVLRIPINAQTRNALLN</sequence>
<dbReference type="EC" id="2.3.1.184" evidence="1 9"/>
<dbReference type="InterPro" id="IPR018311">
    <property type="entry name" value="Autoind_synth_CS"/>
</dbReference>
<dbReference type="STRING" id="314283.MED297_11705"/>
<evidence type="ECO:0000256" key="9">
    <source>
        <dbReference type="RuleBase" id="RU361135"/>
    </source>
</evidence>
<keyword evidence="11" id="KW-1185">Reference proteome</keyword>
<dbReference type="Gene3D" id="3.40.630.30">
    <property type="match status" value="1"/>
</dbReference>
<dbReference type="GO" id="GO:0061579">
    <property type="term" value="F:N-acyl homoserine lactone synthase activity"/>
    <property type="evidence" value="ECO:0007669"/>
    <property type="project" value="UniProtKB-UniRule"/>
</dbReference>
<name>A4BB66_9GAMM</name>
<dbReference type="AlphaFoldDB" id="A4BB66"/>
<dbReference type="GO" id="GO:0009372">
    <property type="term" value="P:quorum sensing"/>
    <property type="evidence" value="ECO:0007669"/>
    <property type="project" value="UniProtKB-UniRule"/>
</dbReference>
<gene>
    <name evidence="10" type="ORF">MED297_11705</name>
</gene>
<dbReference type="PANTHER" id="PTHR39322">
    <property type="entry name" value="ACYL-HOMOSERINE-LACTONE SYNTHASE"/>
    <property type="match status" value="1"/>
</dbReference>
<evidence type="ECO:0000256" key="2">
    <source>
        <dbReference type="ARBA" id="ARBA00018768"/>
    </source>
</evidence>
<proteinExistence type="inferred from homology"/>
<evidence type="ECO:0000256" key="3">
    <source>
        <dbReference type="ARBA" id="ARBA00022654"/>
    </source>
</evidence>
<dbReference type="PROSITE" id="PS00949">
    <property type="entry name" value="AUTOINDUCER_SYNTH_1"/>
    <property type="match status" value="1"/>
</dbReference>
<dbReference type="GO" id="GO:0007165">
    <property type="term" value="P:signal transduction"/>
    <property type="evidence" value="ECO:0007669"/>
    <property type="project" value="TreeGrafter"/>
</dbReference>
<dbReference type="EMBL" id="AAOE01000003">
    <property type="protein sequence ID" value="EAR10679.1"/>
    <property type="molecule type" value="Genomic_DNA"/>
</dbReference>
<dbReference type="RefSeq" id="WP_008041972.1">
    <property type="nucleotide sequence ID" value="NZ_CH724149.1"/>
</dbReference>
<dbReference type="PRINTS" id="PR01549">
    <property type="entry name" value="AUTOINDCRSYN"/>
</dbReference>
<keyword evidence="3 8" id="KW-0673">Quorum sensing</keyword>
<dbReference type="OrthoDB" id="582214at2"/>
<reference evidence="10 11" key="1">
    <citation type="submission" date="2006-02" db="EMBL/GenBank/DDBJ databases">
        <authorList>
            <person name="Pinhassi J."/>
            <person name="Pedros-Alio C."/>
            <person name="Ferriera S."/>
            <person name="Johnson J."/>
            <person name="Kravitz S."/>
            <person name="Halpern A."/>
            <person name="Remington K."/>
            <person name="Beeson K."/>
            <person name="Tran B."/>
            <person name="Rogers Y.-H."/>
            <person name="Friedman R."/>
            <person name="Venter J.C."/>
        </authorList>
    </citation>
    <scope>NUCLEOTIDE SEQUENCE [LARGE SCALE GENOMIC DNA]</scope>
    <source>
        <strain evidence="10 11">MED297</strain>
    </source>
</reference>
<comment type="caution">
    <text evidence="10">The sequence shown here is derived from an EMBL/GenBank/DDBJ whole genome shotgun (WGS) entry which is preliminary data.</text>
</comment>
<evidence type="ECO:0000256" key="8">
    <source>
        <dbReference type="PROSITE-ProRule" id="PRU00533"/>
    </source>
</evidence>
<comment type="catalytic activity">
    <reaction evidence="7 9">
        <text>a fatty acyl-[ACP] + S-adenosyl-L-methionine = an N-acyl-L-homoserine lactone + S-methyl-5'-thioadenosine + holo-[ACP] + H(+)</text>
        <dbReference type="Rhea" id="RHEA:10096"/>
        <dbReference type="Rhea" id="RHEA-COMP:9685"/>
        <dbReference type="Rhea" id="RHEA-COMP:14125"/>
        <dbReference type="ChEBI" id="CHEBI:15378"/>
        <dbReference type="ChEBI" id="CHEBI:17509"/>
        <dbReference type="ChEBI" id="CHEBI:55474"/>
        <dbReference type="ChEBI" id="CHEBI:59789"/>
        <dbReference type="ChEBI" id="CHEBI:64479"/>
        <dbReference type="ChEBI" id="CHEBI:138651"/>
        <dbReference type="EC" id="2.3.1.184"/>
    </reaction>
</comment>
<evidence type="ECO:0000256" key="4">
    <source>
        <dbReference type="ARBA" id="ARBA00022679"/>
    </source>
</evidence>
<dbReference type="Proteomes" id="UP000005953">
    <property type="component" value="Unassembled WGS sequence"/>
</dbReference>
<dbReference type="SUPFAM" id="SSF55729">
    <property type="entry name" value="Acyl-CoA N-acyltransferases (Nat)"/>
    <property type="match status" value="1"/>
</dbReference>
<dbReference type="Pfam" id="PF00765">
    <property type="entry name" value="Autoind_synth"/>
    <property type="match status" value="1"/>
</dbReference>
<protein>
    <recommendedName>
        <fullName evidence="2 9">Acyl-homoserine-lactone synthase</fullName>
        <ecNumber evidence="1 9">2.3.1.184</ecNumber>
    </recommendedName>
    <alternativeName>
        <fullName evidence="9">Autoinducer synthesis protein</fullName>
    </alternativeName>
</protein>
<comment type="similarity">
    <text evidence="8 9">Belongs to the autoinducer synthase family.</text>
</comment>
<dbReference type="PANTHER" id="PTHR39322:SF1">
    <property type="entry name" value="ISOVALERYL-HOMOSERINE LACTONE SYNTHASE"/>
    <property type="match status" value="1"/>
</dbReference>
<evidence type="ECO:0000256" key="5">
    <source>
        <dbReference type="ARBA" id="ARBA00022691"/>
    </source>
</evidence>
<dbReference type="PROSITE" id="PS51187">
    <property type="entry name" value="AUTOINDUCER_SYNTH_2"/>
    <property type="match status" value="1"/>
</dbReference>
<evidence type="ECO:0000313" key="10">
    <source>
        <dbReference type="EMBL" id="EAR10679.1"/>
    </source>
</evidence>
<keyword evidence="5 9" id="KW-0949">S-adenosyl-L-methionine</keyword>
<accession>A4BB66</accession>
<evidence type="ECO:0000256" key="6">
    <source>
        <dbReference type="ARBA" id="ARBA00022929"/>
    </source>
</evidence>
<evidence type="ECO:0000256" key="1">
    <source>
        <dbReference type="ARBA" id="ARBA00012340"/>
    </source>
</evidence>
<keyword evidence="4 9" id="KW-0808">Transferase</keyword>